<organism evidence="1 2">
    <name type="scientific">Sphaeroforma arctica JP610</name>
    <dbReference type="NCBI Taxonomy" id="667725"/>
    <lineage>
        <taxon>Eukaryota</taxon>
        <taxon>Ichthyosporea</taxon>
        <taxon>Ichthyophonida</taxon>
        <taxon>Sphaeroforma</taxon>
    </lineage>
</organism>
<accession>A0A0L0FE37</accession>
<feature type="non-terminal residue" evidence="1">
    <location>
        <position position="1"/>
    </location>
</feature>
<proteinExistence type="predicted"/>
<dbReference type="AlphaFoldDB" id="A0A0L0FE37"/>
<name>A0A0L0FE37_9EUKA</name>
<dbReference type="Proteomes" id="UP000054560">
    <property type="component" value="Unassembled WGS sequence"/>
</dbReference>
<sequence>PDDRGAGTKGNQCCINVTWEGIPTHISLLIGCNWHIQLRRGLLQGVAVVSPGLESVAHTAGR</sequence>
<evidence type="ECO:0000313" key="2">
    <source>
        <dbReference type="Proteomes" id="UP000054560"/>
    </source>
</evidence>
<dbReference type="RefSeq" id="XP_014148926.1">
    <property type="nucleotide sequence ID" value="XM_014293451.1"/>
</dbReference>
<feature type="non-terminal residue" evidence="1">
    <location>
        <position position="62"/>
    </location>
</feature>
<dbReference type="EMBL" id="KQ243903">
    <property type="protein sequence ID" value="KNC75024.1"/>
    <property type="molecule type" value="Genomic_DNA"/>
</dbReference>
<protein>
    <submittedName>
        <fullName evidence="1">Uncharacterized protein</fullName>
    </submittedName>
</protein>
<gene>
    <name evidence="1" type="ORF">SARC_12443</name>
</gene>
<keyword evidence="2" id="KW-1185">Reference proteome</keyword>
<dbReference type="GeneID" id="25912947"/>
<reference evidence="1 2" key="1">
    <citation type="submission" date="2011-02" db="EMBL/GenBank/DDBJ databases">
        <title>The Genome Sequence of Sphaeroforma arctica JP610.</title>
        <authorList>
            <consortium name="The Broad Institute Genome Sequencing Platform"/>
            <person name="Russ C."/>
            <person name="Cuomo C."/>
            <person name="Young S.K."/>
            <person name="Zeng Q."/>
            <person name="Gargeya S."/>
            <person name="Alvarado L."/>
            <person name="Berlin A."/>
            <person name="Chapman S.B."/>
            <person name="Chen Z."/>
            <person name="Freedman E."/>
            <person name="Gellesch M."/>
            <person name="Goldberg J."/>
            <person name="Griggs A."/>
            <person name="Gujja S."/>
            <person name="Heilman E."/>
            <person name="Heiman D."/>
            <person name="Howarth C."/>
            <person name="Mehta T."/>
            <person name="Neiman D."/>
            <person name="Pearson M."/>
            <person name="Roberts A."/>
            <person name="Saif S."/>
            <person name="Shea T."/>
            <person name="Shenoy N."/>
            <person name="Sisk P."/>
            <person name="Stolte C."/>
            <person name="Sykes S."/>
            <person name="White J."/>
            <person name="Yandava C."/>
            <person name="Burger G."/>
            <person name="Gray M.W."/>
            <person name="Holland P.W.H."/>
            <person name="King N."/>
            <person name="Lang F.B.F."/>
            <person name="Roger A.J."/>
            <person name="Ruiz-Trillo I."/>
            <person name="Haas B."/>
            <person name="Nusbaum C."/>
            <person name="Birren B."/>
        </authorList>
    </citation>
    <scope>NUCLEOTIDE SEQUENCE [LARGE SCALE GENOMIC DNA]</scope>
    <source>
        <strain evidence="1 2">JP610</strain>
    </source>
</reference>
<evidence type="ECO:0000313" key="1">
    <source>
        <dbReference type="EMBL" id="KNC75024.1"/>
    </source>
</evidence>